<organism evidence="5 6">
    <name type="scientific">Streptomyces parvulus</name>
    <dbReference type="NCBI Taxonomy" id="146923"/>
    <lineage>
        <taxon>Bacteria</taxon>
        <taxon>Bacillati</taxon>
        <taxon>Actinomycetota</taxon>
        <taxon>Actinomycetes</taxon>
        <taxon>Kitasatosporales</taxon>
        <taxon>Streptomycetaceae</taxon>
        <taxon>Streptomyces</taxon>
    </lineage>
</organism>
<evidence type="ECO:0000256" key="4">
    <source>
        <dbReference type="SAM" id="Phobius"/>
    </source>
</evidence>
<evidence type="ECO:0000313" key="5">
    <source>
        <dbReference type="EMBL" id="ANJ08439.1"/>
    </source>
</evidence>
<keyword evidence="4" id="KW-0472">Membrane</keyword>
<dbReference type="InterPro" id="IPR041916">
    <property type="entry name" value="Anti_sigma_zinc_sf"/>
</dbReference>
<dbReference type="Proteomes" id="UP000078468">
    <property type="component" value="Chromosome"/>
</dbReference>
<keyword evidence="4" id="KW-0812">Transmembrane</keyword>
<name>A0A191V0B5_9ACTN</name>
<feature type="compositionally biased region" description="Polar residues" evidence="3">
    <location>
        <begin position="168"/>
        <end position="182"/>
    </location>
</feature>
<feature type="transmembrane region" description="Helical" evidence="4">
    <location>
        <begin position="143"/>
        <end position="165"/>
    </location>
</feature>
<feature type="region of interest" description="Disordered" evidence="3">
    <location>
        <begin position="200"/>
        <end position="230"/>
    </location>
</feature>
<keyword evidence="1" id="KW-0805">Transcription regulation</keyword>
<proteinExistence type="predicted"/>
<feature type="region of interest" description="Disordered" evidence="3">
    <location>
        <begin position="168"/>
        <end position="187"/>
    </location>
</feature>
<feature type="compositionally biased region" description="Low complexity" evidence="3">
    <location>
        <begin position="79"/>
        <end position="88"/>
    </location>
</feature>
<dbReference type="EMBL" id="CP015866">
    <property type="protein sequence ID" value="ANJ08439.1"/>
    <property type="molecule type" value="Genomic_DNA"/>
</dbReference>
<keyword evidence="4" id="KW-1133">Transmembrane helix</keyword>
<evidence type="ECO:0000256" key="1">
    <source>
        <dbReference type="ARBA" id="ARBA00023015"/>
    </source>
</evidence>
<reference evidence="5 6" key="1">
    <citation type="submission" date="2016-05" db="EMBL/GenBank/DDBJ databases">
        <title>Non-Contiguous Finished Genome Sequence of Streptomyces parvulus 2297 Integrated Site-Specifically with Actinophage R4.</title>
        <authorList>
            <person name="Nishizawa T."/>
            <person name="Miura T."/>
            <person name="Harada C."/>
            <person name="Guo Y."/>
            <person name="Narisawa K."/>
            <person name="Ohta H."/>
            <person name="Takahashi H."/>
            <person name="Shirai M."/>
        </authorList>
    </citation>
    <scope>NUCLEOTIDE SEQUENCE [LARGE SCALE GENOMIC DNA]</scope>
    <source>
        <strain evidence="5 6">2297</strain>
    </source>
</reference>
<evidence type="ECO:0000256" key="2">
    <source>
        <dbReference type="ARBA" id="ARBA00023163"/>
    </source>
</evidence>
<evidence type="ECO:0000313" key="6">
    <source>
        <dbReference type="Proteomes" id="UP000078468"/>
    </source>
</evidence>
<gene>
    <name evidence="5" type="ORF">Spa2297_16520</name>
</gene>
<protein>
    <recommendedName>
        <fullName evidence="7">Zf-HC2 domain-containing protein</fullName>
    </recommendedName>
</protein>
<dbReference type="Gene3D" id="1.10.10.1320">
    <property type="entry name" value="Anti-sigma factor, zinc-finger domain"/>
    <property type="match status" value="1"/>
</dbReference>
<dbReference type="KEGG" id="spav:Spa2297_16520"/>
<evidence type="ECO:0000256" key="3">
    <source>
        <dbReference type="SAM" id="MobiDB-lite"/>
    </source>
</evidence>
<feature type="region of interest" description="Disordered" evidence="3">
    <location>
        <begin position="79"/>
        <end position="139"/>
    </location>
</feature>
<evidence type="ECO:0008006" key="7">
    <source>
        <dbReference type="Google" id="ProtNLM"/>
    </source>
</evidence>
<keyword evidence="2" id="KW-0804">Transcription</keyword>
<dbReference type="AlphaFoldDB" id="A0A191V0B5"/>
<sequence>MMSSTTDKAGHPDVAEIADLAEGLLPTVRTNDIRRHMEGCDLCADVYASLEEIQGLLGALPEPVRMPDDVAERIDAALAAEAPPSTTAQEAASGDGGARVSRETSVPGSETVPAAVDRPAGHARSSSTGPGRKDRRRGGRRRIAVLGAVAAAAAIGLGSVVVSSLTGNGPSDDTAHGQQSAPPDTLSEGKLQEKVSGLLATGPADESGPRTPRTFGTESGSGDETGENHVFKQPTVPECIQRGIGRDDAAIATEKGVYEGKDVLLVVLPDATNDSRVNAYVVDSACEKEPAVGKAQVLLQQSVARP</sequence>
<accession>A0A191V0B5</accession>